<comment type="similarity">
    <text evidence="9">Belongs to the glycosyl hydrolase 26 family.</text>
</comment>
<feature type="active site" description="Nucleophile" evidence="9">
    <location>
        <position position="774"/>
    </location>
</feature>
<evidence type="ECO:0000256" key="4">
    <source>
        <dbReference type="ARBA" id="ARBA00022692"/>
    </source>
</evidence>
<feature type="transmembrane region" description="Helical" evidence="10">
    <location>
        <begin position="432"/>
        <end position="455"/>
    </location>
</feature>
<feature type="transmembrane region" description="Helical" evidence="10">
    <location>
        <begin position="326"/>
        <end position="347"/>
    </location>
</feature>
<evidence type="ECO:0000256" key="5">
    <source>
        <dbReference type="ARBA" id="ARBA00022801"/>
    </source>
</evidence>
<feature type="transmembrane region" description="Helical" evidence="10">
    <location>
        <begin position="40"/>
        <end position="61"/>
    </location>
</feature>
<dbReference type="EC" id="2.4.-.-" evidence="12"/>
<dbReference type="InterPro" id="IPR022790">
    <property type="entry name" value="GH26_dom"/>
</dbReference>
<feature type="transmembrane region" description="Helical" evidence="10">
    <location>
        <begin position="359"/>
        <end position="377"/>
    </location>
</feature>
<feature type="transmembrane region" description="Helical" evidence="10">
    <location>
        <begin position="12"/>
        <end position="28"/>
    </location>
</feature>
<dbReference type="PROSITE" id="PS51764">
    <property type="entry name" value="GH26"/>
    <property type="match status" value="1"/>
</dbReference>
<dbReference type="Pfam" id="PF13641">
    <property type="entry name" value="Glyco_tranf_2_3"/>
    <property type="match status" value="1"/>
</dbReference>
<dbReference type="InterPro" id="IPR029044">
    <property type="entry name" value="Nucleotide-diphossugar_trans"/>
</dbReference>
<dbReference type="Gene3D" id="3.90.550.10">
    <property type="entry name" value="Spore Coat Polysaccharide Biosynthesis Protein SpsA, Chain A"/>
    <property type="match status" value="1"/>
</dbReference>
<comment type="subcellular location">
    <subcellularLocation>
        <location evidence="1">Membrane</location>
        <topology evidence="1">Multi-pass membrane protein</topology>
    </subcellularLocation>
</comment>
<evidence type="ECO:0000256" key="3">
    <source>
        <dbReference type="ARBA" id="ARBA00022679"/>
    </source>
</evidence>
<reference evidence="12 13" key="1">
    <citation type="journal article" date="2018" name="Int. J. Syst. Evol. Microbiol.">
        <title>Zhouia spongiae sp. nov., isolated from a marine sponge.</title>
        <authorList>
            <person name="Zhuang L."/>
            <person name="Lin B."/>
            <person name="Qin F."/>
            <person name="Luo L."/>
        </authorList>
    </citation>
    <scope>NUCLEOTIDE SEQUENCE [LARGE SCALE GENOMIC DNA]</scope>
    <source>
        <strain evidence="12 13">HN-Y44</strain>
    </source>
</reference>
<evidence type="ECO:0000313" key="13">
    <source>
        <dbReference type="Proteomes" id="UP000829476"/>
    </source>
</evidence>
<evidence type="ECO:0000256" key="2">
    <source>
        <dbReference type="ARBA" id="ARBA00022676"/>
    </source>
</evidence>
<dbReference type="InterPro" id="IPR050321">
    <property type="entry name" value="Glycosyltr_2/OpgH_subfam"/>
</dbReference>
<evidence type="ECO:0000259" key="11">
    <source>
        <dbReference type="PROSITE" id="PS51764"/>
    </source>
</evidence>
<feature type="transmembrane region" description="Helical" evidence="10">
    <location>
        <begin position="389"/>
        <end position="412"/>
    </location>
</feature>
<evidence type="ECO:0000256" key="10">
    <source>
        <dbReference type="SAM" id="Phobius"/>
    </source>
</evidence>
<keyword evidence="13" id="KW-1185">Reference proteome</keyword>
<evidence type="ECO:0000256" key="6">
    <source>
        <dbReference type="ARBA" id="ARBA00022989"/>
    </source>
</evidence>
<evidence type="ECO:0000256" key="9">
    <source>
        <dbReference type="PROSITE-ProRule" id="PRU01100"/>
    </source>
</evidence>
<dbReference type="SUPFAM" id="SSF51445">
    <property type="entry name" value="(Trans)glycosidases"/>
    <property type="match status" value="2"/>
</dbReference>
<sequence length="1249" mass="145593">MTTPSRKKKNTIKLMIVIGLITVVNFFYRFLDSDQRGNELLFWLLFASFAMQAFGILYMWYHYWNLSIPRIKKTSKKYTVDVLTTYFPGEPYEMTTKTLLAMKNIKYPHTTYLCDEANDPFLKQFCRENDIVHVSRNNRIDAKAGNINNALKQATGELCVILDPDHVPVPEMLDEVIAYFDDEKIGYVQSVQAYYNQSESLVAKGAAEQTYLFYGPMMMCMNSYGTVNAIGANCIFRREALDSIGGHAAGLCEDMHTAMQLHAKKWTSIYHPKILTKGLVPASLTAYYKQQLKWSRGCFELLITSYPKLFRHLSLRQKIHYGLIPFHYLLGFVFLLNFLIPIISLITAKSPWSGNIMNFSFMLLPLLMSIVCIHLYIQQWLIEKKEKGLHLTGGLLLCCTWWVLIIGTLYTFIRKKVPYLPTPKEGKDKTSFLLVVPNLVIAFISIAAIVYGLVIDLTPFSIFMACFCLFNTLCMLYTLFFAYGKFKSVSFIPESQTSKRETKKIKTFSTLQKLAFPVLALTLLSCSYLQYRNNFIKWDGAERPMQQKNVINYFGIFSPAKNDGISSIRNIVSIEEDNHVNFDIISLYLAWNKDQAITFPYRVLDSIYKSQSIPMITWEPWLNDFQLPDTENKHVIKEINKGRFDQFIIEFARILRNYDRPVFLRFAHEFDNPGYPWYSKDRNAPDEFKKAWVHTYNLFKNEKANNVIWIWNPWKAKNISAFYPGKSYVDWIGVNILDYGPQQSDSSWLNFNELYAPYHKELRKLPNTPVIISELGTLKKGNEQTKWINEAHHSIAVKYNEIKSAILFDSNQDKNLPKKNNSVEKIDWKIMHHEILRNWFSNRKAPGYVFNKLKSRNSDTPLFKKNDPFRKQAIRGVNIKKGHRWYRDYHVLSRENILKDLKGIKQLNMNTVRYISSDIYDYNILNITREERFNVAYSFWIPSNIDFINDTVQTKELSAHITDKVSQHRDQQHIISWNFQNDVLTDLKNYYHKPELLFQQIAFLKWLGALSQKIKEEDPARPLLIDMEITEESIYFSELIKKYAPDINTLGLLVNSDTKQLDHFEKYARKHHINYIYNEIDVASLLKLNPKESYFIENWQDQHESNKLSFDGLIDRKGRYKRNYYSLLNVSGRSPENLWTSTPGILKPSVLIFEGESIAFRAMLYSKEEGWFIPEKDSDITFEWSLVKCDSSGNLLAVKDLGTGRSITLEVPENHDNYRICLTSVKNGIVDITFEPLNTPLLEGEMLAY</sequence>
<dbReference type="GO" id="GO:0016757">
    <property type="term" value="F:glycosyltransferase activity"/>
    <property type="evidence" value="ECO:0007669"/>
    <property type="project" value="UniProtKB-KW"/>
</dbReference>
<proteinExistence type="inferred from homology"/>
<feature type="domain" description="GH26" evidence="11">
    <location>
        <begin position="539"/>
        <end position="840"/>
    </location>
</feature>
<dbReference type="EMBL" id="CP094326">
    <property type="protein sequence ID" value="UNY97214.1"/>
    <property type="molecule type" value="Genomic_DNA"/>
</dbReference>
<keyword evidence="7 10" id="KW-0472">Membrane</keyword>
<protein>
    <submittedName>
        <fullName evidence="12">Glycosyltransferase</fullName>
        <ecNumber evidence="12">2.4.-.-</ecNumber>
    </submittedName>
</protein>
<keyword evidence="6 10" id="KW-1133">Transmembrane helix</keyword>
<evidence type="ECO:0000313" key="12">
    <source>
        <dbReference type="EMBL" id="UNY97214.1"/>
    </source>
</evidence>
<dbReference type="PANTHER" id="PTHR43867">
    <property type="entry name" value="CELLULOSE SYNTHASE CATALYTIC SUBUNIT A [UDP-FORMING]"/>
    <property type="match status" value="1"/>
</dbReference>
<dbReference type="Pfam" id="PF02156">
    <property type="entry name" value="Glyco_hydro_26"/>
    <property type="match status" value="1"/>
</dbReference>
<evidence type="ECO:0000256" key="8">
    <source>
        <dbReference type="ARBA" id="ARBA00023295"/>
    </source>
</evidence>
<keyword evidence="5 9" id="KW-0378">Hydrolase</keyword>
<dbReference type="RefSeq" id="WP_242935628.1">
    <property type="nucleotide sequence ID" value="NZ_CP094326.1"/>
</dbReference>
<dbReference type="Proteomes" id="UP000829476">
    <property type="component" value="Chromosome"/>
</dbReference>
<keyword evidence="3 12" id="KW-0808">Transferase</keyword>
<name>A0ABY3YGT3_9FLAO</name>
<dbReference type="InterPro" id="IPR017853">
    <property type="entry name" value="GH"/>
</dbReference>
<dbReference type="SUPFAM" id="SSF53448">
    <property type="entry name" value="Nucleotide-diphospho-sugar transferases"/>
    <property type="match status" value="1"/>
</dbReference>
<feature type="transmembrane region" description="Helical" evidence="10">
    <location>
        <begin position="462"/>
        <end position="483"/>
    </location>
</feature>
<gene>
    <name evidence="12" type="ORF">MQE36_08900</name>
</gene>
<dbReference type="PANTHER" id="PTHR43867:SF2">
    <property type="entry name" value="CELLULOSE SYNTHASE CATALYTIC SUBUNIT A [UDP-FORMING]"/>
    <property type="match status" value="1"/>
</dbReference>
<evidence type="ECO:0000256" key="1">
    <source>
        <dbReference type="ARBA" id="ARBA00004141"/>
    </source>
</evidence>
<evidence type="ECO:0000256" key="7">
    <source>
        <dbReference type="ARBA" id="ARBA00023136"/>
    </source>
</evidence>
<keyword evidence="2 12" id="KW-0328">Glycosyltransferase</keyword>
<keyword evidence="4 10" id="KW-0812">Transmembrane</keyword>
<keyword evidence="8 9" id="KW-0326">Glycosidase</keyword>
<feature type="active site" description="Proton donor" evidence="9">
    <location>
        <position position="669"/>
    </location>
</feature>
<organism evidence="12 13">
    <name type="scientific">Zhouia spongiae</name>
    <dbReference type="NCBI Taxonomy" id="2202721"/>
    <lineage>
        <taxon>Bacteria</taxon>
        <taxon>Pseudomonadati</taxon>
        <taxon>Bacteroidota</taxon>
        <taxon>Flavobacteriia</taxon>
        <taxon>Flavobacteriales</taxon>
        <taxon>Flavobacteriaceae</taxon>
        <taxon>Zhouia</taxon>
    </lineage>
</organism>
<dbReference type="CDD" id="cd06421">
    <property type="entry name" value="CESA_CelA_like"/>
    <property type="match status" value="1"/>
</dbReference>
<accession>A0ABY3YGT3</accession>
<dbReference type="Gene3D" id="3.20.20.80">
    <property type="entry name" value="Glycosidases"/>
    <property type="match status" value="2"/>
</dbReference>